<comment type="catalytic activity">
    <reaction evidence="6">
        <text>L-threonylcarbamoyladenylate + adenosine(37) in tRNA = N(6)-L-threonylcarbamoyladenosine(37) in tRNA + AMP + H(+)</text>
        <dbReference type="Rhea" id="RHEA:37059"/>
        <dbReference type="Rhea" id="RHEA-COMP:10162"/>
        <dbReference type="Rhea" id="RHEA-COMP:10163"/>
        <dbReference type="ChEBI" id="CHEBI:15378"/>
        <dbReference type="ChEBI" id="CHEBI:73682"/>
        <dbReference type="ChEBI" id="CHEBI:74411"/>
        <dbReference type="ChEBI" id="CHEBI:74418"/>
        <dbReference type="ChEBI" id="CHEBI:456215"/>
        <dbReference type="EC" id="2.3.1.234"/>
    </reaction>
</comment>
<comment type="caution">
    <text evidence="9">The sequence shown here is derived from an EMBL/GenBank/DDBJ whole genome shotgun (WGS) entry which is preliminary data.</text>
</comment>
<accession>A0A840IGW2</accession>
<dbReference type="PANTHER" id="PTHR11735:SF11">
    <property type="entry name" value="TRNA THREONYLCARBAMOYLADENOSINE BIOSYNTHESIS PROTEIN TSAB"/>
    <property type="match status" value="1"/>
</dbReference>
<evidence type="ECO:0000259" key="8">
    <source>
        <dbReference type="Pfam" id="PF00814"/>
    </source>
</evidence>
<name>A0A840IGW2_9ACTN</name>
<dbReference type="GO" id="GO:0005829">
    <property type="term" value="C:cytosol"/>
    <property type="evidence" value="ECO:0007669"/>
    <property type="project" value="TreeGrafter"/>
</dbReference>
<evidence type="ECO:0000313" key="10">
    <source>
        <dbReference type="Proteomes" id="UP000585272"/>
    </source>
</evidence>
<keyword evidence="3" id="KW-0819">tRNA processing</keyword>
<evidence type="ECO:0000256" key="5">
    <source>
        <dbReference type="ARBA" id="ARBA00023315"/>
    </source>
</evidence>
<dbReference type="PANTHER" id="PTHR11735">
    <property type="entry name" value="TRNA N6-ADENOSINE THREONYLCARBAMOYLTRANSFERASE"/>
    <property type="match status" value="1"/>
</dbReference>
<protein>
    <recommendedName>
        <fullName evidence="1">N(6)-L-threonylcarbamoyladenine synthase</fullName>
        <ecNumber evidence="1">2.3.1.234</ecNumber>
    </recommendedName>
</protein>
<dbReference type="InterPro" id="IPR043129">
    <property type="entry name" value="ATPase_NBD"/>
</dbReference>
<dbReference type="GO" id="GO:0002949">
    <property type="term" value="P:tRNA threonylcarbamoyladenosine modification"/>
    <property type="evidence" value="ECO:0007669"/>
    <property type="project" value="InterPro"/>
</dbReference>
<dbReference type="InterPro" id="IPR000905">
    <property type="entry name" value="Gcp-like_dom"/>
</dbReference>
<evidence type="ECO:0000313" key="9">
    <source>
        <dbReference type="EMBL" id="MBB4664016.1"/>
    </source>
</evidence>
<dbReference type="Pfam" id="PF00814">
    <property type="entry name" value="TsaD"/>
    <property type="match status" value="1"/>
</dbReference>
<dbReference type="Proteomes" id="UP000585272">
    <property type="component" value="Unassembled WGS sequence"/>
</dbReference>
<dbReference type="PRINTS" id="PR00789">
    <property type="entry name" value="OSIALOPTASE"/>
</dbReference>
<dbReference type="GO" id="GO:0046872">
    <property type="term" value="F:metal ion binding"/>
    <property type="evidence" value="ECO:0007669"/>
    <property type="project" value="UniProtKB-KW"/>
</dbReference>
<keyword evidence="5" id="KW-0012">Acyltransferase</keyword>
<feature type="region of interest" description="Disordered" evidence="7">
    <location>
        <begin position="120"/>
        <end position="160"/>
    </location>
</feature>
<evidence type="ECO:0000256" key="4">
    <source>
        <dbReference type="ARBA" id="ARBA00022723"/>
    </source>
</evidence>
<evidence type="ECO:0000256" key="1">
    <source>
        <dbReference type="ARBA" id="ARBA00012156"/>
    </source>
</evidence>
<keyword evidence="10" id="KW-1185">Reference proteome</keyword>
<dbReference type="EMBL" id="JACHNU010000005">
    <property type="protein sequence ID" value="MBB4664016.1"/>
    <property type="molecule type" value="Genomic_DNA"/>
</dbReference>
<keyword evidence="2" id="KW-0808">Transferase</keyword>
<reference evidence="9 10" key="1">
    <citation type="submission" date="2020-08" db="EMBL/GenBank/DDBJ databases">
        <title>Genomic Encyclopedia of Archaeal and Bacterial Type Strains, Phase II (KMG-II): from individual species to whole genera.</title>
        <authorList>
            <person name="Goeker M."/>
        </authorList>
    </citation>
    <scope>NUCLEOTIDE SEQUENCE [LARGE SCALE GENOMIC DNA]</scope>
    <source>
        <strain evidence="9 10">DSM 23288</strain>
    </source>
</reference>
<evidence type="ECO:0000256" key="6">
    <source>
        <dbReference type="ARBA" id="ARBA00048117"/>
    </source>
</evidence>
<sequence length="290" mass="29123">MRDDFDAMTILAFDTATPATSVALALDDGRLLSRRHDPAPGERPGHQELLLGFVVALLEEAGVELPAVDRIAVGVGPGTFTGLRIGVATARGLAHAHDLPLVAVSTLHALAAQAAAPPAAADQAAGEHPAATADQAAAPPAAGEPAATGDQAAAGQAPADGEAPPALLAVLDARRGEAFAAAWPHAAAADPRAAPLLAPAALSPEALAAAVAELPAASLAVGDGALRFREQLQAAGAVVPADGSSLHRVDAVAHCRLGAALEPLARDEVVPTYLRLPDAELALRRRGERE</sequence>
<dbReference type="RefSeq" id="WP_183343730.1">
    <property type="nucleotide sequence ID" value="NZ_JACHNU010000005.1"/>
</dbReference>
<dbReference type="NCBIfam" id="TIGR03725">
    <property type="entry name" value="T6A_YeaZ"/>
    <property type="match status" value="1"/>
</dbReference>
<organism evidence="9 10">
    <name type="scientific">Conexibacter arvalis</name>
    <dbReference type="NCBI Taxonomy" id="912552"/>
    <lineage>
        <taxon>Bacteria</taxon>
        <taxon>Bacillati</taxon>
        <taxon>Actinomycetota</taxon>
        <taxon>Thermoleophilia</taxon>
        <taxon>Solirubrobacterales</taxon>
        <taxon>Conexibacteraceae</taxon>
        <taxon>Conexibacter</taxon>
    </lineage>
</organism>
<dbReference type="InterPro" id="IPR017861">
    <property type="entry name" value="KAE1/TsaD"/>
</dbReference>
<dbReference type="SUPFAM" id="SSF53067">
    <property type="entry name" value="Actin-like ATPase domain"/>
    <property type="match status" value="2"/>
</dbReference>
<evidence type="ECO:0000256" key="3">
    <source>
        <dbReference type="ARBA" id="ARBA00022694"/>
    </source>
</evidence>
<dbReference type="InterPro" id="IPR022496">
    <property type="entry name" value="T6A_TsaB"/>
</dbReference>
<dbReference type="GO" id="GO:0061711">
    <property type="term" value="F:tRNA N(6)-L-threonylcarbamoyladenine synthase activity"/>
    <property type="evidence" value="ECO:0007669"/>
    <property type="project" value="UniProtKB-EC"/>
</dbReference>
<feature type="domain" description="Gcp-like" evidence="8">
    <location>
        <begin position="46"/>
        <end position="116"/>
    </location>
</feature>
<gene>
    <name evidence="9" type="ORF">BDZ31_003617</name>
</gene>
<evidence type="ECO:0000256" key="7">
    <source>
        <dbReference type="SAM" id="MobiDB-lite"/>
    </source>
</evidence>
<evidence type="ECO:0000256" key="2">
    <source>
        <dbReference type="ARBA" id="ARBA00022679"/>
    </source>
</evidence>
<keyword evidence="4" id="KW-0479">Metal-binding</keyword>
<dbReference type="EC" id="2.3.1.234" evidence="1"/>
<dbReference type="AlphaFoldDB" id="A0A840IGW2"/>
<dbReference type="Gene3D" id="3.30.420.40">
    <property type="match status" value="2"/>
</dbReference>
<proteinExistence type="predicted"/>